<dbReference type="SUPFAM" id="SSF46689">
    <property type="entry name" value="Homeodomain-like"/>
    <property type="match status" value="1"/>
</dbReference>
<gene>
    <name evidence="2" type="ORF">BJ982_001644</name>
</gene>
<protein>
    <submittedName>
        <fullName evidence="2">Uncharacterized protein</fullName>
    </submittedName>
</protein>
<dbReference type="InterPro" id="IPR009057">
    <property type="entry name" value="Homeodomain-like_sf"/>
</dbReference>
<dbReference type="EMBL" id="JACHND010000001">
    <property type="protein sequence ID" value="MBB4700100.1"/>
    <property type="molecule type" value="Genomic_DNA"/>
</dbReference>
<organism evidence="2 3">
    <name type="scientific">Sphaerisporangium siamense</name>
    <dbReference type="NCBI Taxonomy" id="795645"/>
    <lineage>
        <taxon>Bacteria</taxon>
        <taxon>Bacillati</taxon>
        <taxon>Actinomycetota</taxon>
        <taxon>Actinomycetes</taxon>
        <taxon>Streptosporangiales</taxon>
        <taxon>Streptosporangiaceae</taxon>
        <taxon>Sphaerisporangium</taxon>
    </lineage>
</organism>
<proteinExistence type="predicted"/>
<dbReference type="Proteomes" id="UP000542210">
    <property type="component" value="Unassembled WGS sequence"/>
</dbReference>
<name>A0A7W7D695_9ACTN</name>
<evidence type="ECO:0000313" key="3">
    <source>
        <dbReference type="Proteomes" id="UP000542210"/>
    </source>
</evidence>
<dbReference type="AlphaFoldDB" id="A0A7W7D695"/>
<accession>A0A7W7D695</accession>
<feature type="region of interest" description="Disordered" evidence="1">
    <location>
        <begin position="46"/>
        <end position="67"/>
    </location>
</feature>
<dbReference type="RefSeq" id="WP_184878011.1">
    <property type="nucleotide sequence ID" value="NZ_BOOV01000009.1"/>
</dbReference>
<evidence type="ECO:0000256" key="1">
    <source>
        <dbReference type="SAM" id="MobiDB-lite"/>
    </source>
</evidence>
<comment type="caution">
    <text evidence="2">The sequence shown here is derived from an EMBL/GenBank/DDBJ whole genome shotgun (WGS) entry which is preliminary data.</text>
</comment>
<keyword evidence="3" id="KW-1185">Reference proteome</keyword>
<reference evidence="2 3" key="1">
    <citation type="submission" date="2020-08" db="EMBL/GenBank/DDBJ databases">
        <title>Sequencing the genomes of 1000 actinobacteria strains.</title>
        <authorList>
            <person name="Klenk H.-P."/>
        </authorList>
    </citation>
    <scope>NUCLEOTIDE SEQUENCE [LARGE SCALE GENOMIC DNA]</scope>
    <source>
        <strain evidence="2 3">DSM 45784</strain>
    </source>
</reference>
<sequence>MPQGKPLDPAKRAAILADIDAGKNRNEIARRQEVSASTVSRIAAAHGRSFDRSSVETATRARQADNKARRAALATAALDDADAMRRRALAAEAGRDARDFATAYGIFIDKHAVLERLDSDGGTEQARSMLGALAAGLQAAAQQLDDPPPADAP</sequence>
<evidence type="ECO:0000313" key="2">
    <source>
        <dbReference type="EMBL" id="MBB4700100.1"/>
    </source>
</evidence>